<gene>
    <name evidence="2" type="ORF">Rhopal_005079-T1</name>
</gene>
<accession>A0AAV5GRC6</accession>
<dbReference type="Proteomes" id="UP001342314">
    <property type="component" value="Unassembled WGS sequence"/>
</dbReference>
<reference evidence="2 3" key="1">
    <citation type="submission" date="2021-12" db="EMBL/GenBank/DDBJ databases">
        <title>High titer production of polyol ester of fatty acids by Rhodotorula paludigena BS15 towards product separation-free biomass refinery.</title>
        <authorList>
            <person name="Mano J."/>
            <person name="Ono H."/>
            <person name="Tanaka T."/>
            <person name="Naito K."/>
            <person name="Sushida H."/>
            <person name="Ike M."/>
            <person name="Tokuyasu K."/>
            <person name="Kitaoka M."/>
        </authorList>
    </citation>
    <scope>NUCLEOTIDE SEQUENCE [LARGE SCALE GENOMIC DNA]</scope>
    <source>
        <strain evidence="2 3">BS15</strain>
    </source>
</reference>
<evidence type="ECO:0000313" key="2">
    <source>
        <dbReference type="EMBL" id="GJN92051.1"/>
    </source>
</evidence>
<evidence type="ECO:0000256" key="1">
    <source>
        <dbReference type="SAM" id="MobiDB-lite"/>
    </source>
</evidence>
<feature type="region of interest" description="Disordered" evidence="1">
    <location>
        <begin position="328"/>
        <end position="353"/>
    </location>
</feature>
<proteinExistence type="predicted"/>
<organism evidence="2 3">
    <name type="scientific">Rhodotorula paludigena</name>
    <dbReference type="NCBI Taxonomy" id="86838"/>
    <lineage>
        <taxon>Eukaryota</taxon>
        <taxon>Fungi</taxon>
        <taxon>Dikarya</taxon>
        <taxon>Basidiomycota</taxon>
        <taxon>Pucciniomycotina</taxon>
        <taxon>Microbotryomycetes</taxon>
        <taxon>Sporidiobolales</taxon>
        <taxon>Sporidiobolaceae</taxon>
        <taxon>Rhodotorula</taxon>
    </lineage>
</organism>
<comment type="caution">
    <text evidence="2">The sequence shown here is derived from an EMBL/GenBank/DDBJ whole genome shotgun (WGS) entry which is preliminary data.</text>
</comment>
<name>A0AAV5GRC6_9BASI</name>
<evidence type="ECO:0008006" key="4">
    <source>
        <dbReference type="Google" id="ProtNLM"/>
    </source>
</evidence>
<dbReference type="EMBL" id="BQKY01000010">
    <property type="protein sequence ID" value="GJN92051.1"/>
    <property type="molecule type" value="Genomic_DNA"/>
</dbReference>
<dbReference type="AlphaFoldDB" id="A0AAV5GRC6"/>
<keyword evidence="3" id="KW-1185">Reference proteome</keyword>
<protein>
    <recommendedName>
        <fullName evidence="4">F-box domain-containing protein</fullName>
    </recommendedName>
</protein>
<sequence>MAVVPPLPNELVVLIFERLWDSLCTNPHDQTLVDDIATAPFFHPLVLVCRAWASLARPFLMRRIASENPEAFLKVLRQHDMRNVVRWIIIPRTATGTAMAYYNNRAGGLELATLTAHWIGILEASASSCRRLSVWTTRLSDAIGLNPRLLPSSGFPHLSKLSLKTDHHTTLNAWIDCLHFFPQLAYFSINAEWHGSRDHLTARPPSVLALRQFDLKSIDEIRIEDLRHLVDAFTLPAAATLECLSLEGPLDHLSRAPRHGSLVPILRGTVFPELPGNALRVLNIEALSSGAELDDQPAGLAQLKAACVALEITLCGDMITREDLRASALEDVEDEESGRSEADGEDQDRDEWDYDAESDPMWRQWWSHERYQQYELDEAIRTLRPFLKSGVAQDSTDLKAVLSGILKRVRRAAIDTAASSETGDEHMS</sequence>
<evidence type="ECO:0000313" key="3">
    <source>
        <dbReference type="Proteomes" id="UP001342314"/>
    </source>
</evidence>
<feature type="compositionally biased region" description="Acidic residues" evidence="1">
    <location>
        <begin position="343"/>
        <end position="353"/>
    </location>
</feature>